<comment type="caution">
    <text evidence="1">The sequence shown here is derived from an EMBL/GenBank/DDBJ whole genome shotgun (WGS) entry which is preliminary data.</text>
</comment>
<proteinExistence type="predicted"/>
<organism evidence="1 2">
    <name type="scientific">Propionigenium maris DSM 9537</name>
    <dbReference type="NCBI Taxonomy" id="1123000"/>
    <lineage>
        <taxon>Bacteria</taxon>
        <taxon>Fusobacteriati</taxon>
        <taxon>Fusobacteriota</taxon>
        <taxon>Fusobacteriia</taxon>
        <taxon>Fusobacteriales</taxon>
        <taxon>Fusobacteriaceae</taxon>
        <taxon>Propionigenium</taxon>
    </lineage>
</organism>
<keyword evidence="2" id="KW-1185">Reference proteome</keyword>
<dbReference type="Proteomes" id="UP001144471">
    <property type="component" value="Unassembled WGS sequence"/>
</dbReference>
<sequence length="76" mass="8894">MKRLNSLIYGCNKTLLLTKKLIKLLGVLNKKLFIFSIKNFILLVLWGKLVLGGELWREEEFIIFQELEIVTTAQKK</sequence>
<dbReference type="AlphaFoldDB" id="A0A9W6LMT9"/>
<reference evidence="1" key="1">
    <citation type="submission" date="2022-12" db="EMBL/GenBank/DDBJ databases">
        <title>Reference genome sequencing for broad-spectrum identification of bacterial and archaeal isolates by mass spectrometry.</title>
        <authorList>
            <person name="Sekiguchi Y."/>
            <person name="Tourlousse D.M."/>
        </authorList>
    </citation>
    <scope>NUCLEOTIDE SEQUENCE</scope>
    <source>
        <strain evidence="1">10succ1</strain>
    </source>
</reference>
<name>A0A9W6LMT9_9FUSO</name>
<protein>
    <submittedName>
        <fullName evidence="1">Uncharacterized protein</fullName>
    </submittedName>
</protein>
<evidence type="ECO:0000313" key="2">
    <source>
        <dbReference type="Proteomes" id="UP001144471"/>
    </source>
</evidence>
<evidence type="ECO:0000313" key="1">
    <source>
        <dbReference type="EMBL" id="GLI55833.1"/>
    </source>
</evidence>
<accession>A0A9W6LMT9</accession>
<gene>
    <name evidence="1" type="ORF">PM10SUCC1_13470</name>
</gene>
<dbReference type="EMBL" id="BSDY01000005">
    <property type="protein sequence ID" value="GLI55833.1"/>
    <property type="molecule type" value="Genomic_DNA"/>
</dbReference>